<reference evidence="3" key="1">
    <citation type="submission" date="2017-01" db="EMBL/GenBank/DDBJ databases">
        <authorList>
            <person name="Varghese N."/>
            <person name="Submissions S."/>
        </authorList>
    </citation>
    <scope>NUCLEOTIDE SEQUENCE [LARGE SCALE GENOMIC DNA]</scope>
    <source>
        <strain evidence="3">DM9</strain>
    </source>
</reference>
<keyword evidence="1" id="KW-0472">Membrane</keyword>
<protein>
    <recommendedName>
        <fullName evidence="4">DUF4199 domain-containing protein</fullName>
    </recommendedName>
</protein>
<feature type="transmembrane region" description="Helical" evidence="1">
    <location>
        <begin position="149"/>
        <end position="167"/>
    </location>
</feature>
<accession>A0A1N6Z0G2</accession>
<evidence type="ECO:0000256" key="1">
    <source>
        <dbReference type="SAM" id="Phobius"/>
    </source>
</evidence>
<keyword evidence="1" id="KW-0812">Transmembrane</keyword>
<dbReference type="Pfam" id="PF13858">
    <property type="entry name" value="DUF4199"/>
    <property type="match status" value="1"/>
</dbReference>
<dbReference type="InterPro" id="IPR025250">
    <property type="entry name" value="DUF4199"/>
</dbReference>
<gene>
    <name evidence="2" type="ORF">SAMN05421545_2670</name>
</gene>
<keyword evidence="1" id="KW-1133">Transmembrane helix</keyword>
<organism evidence="2 3">
    <name type="scientific">Pontibacter lucknowensis</name>
    <dbReference type="NCBI Taxonomy" id="1077936"/>
    <lineage>
        <taxon>Bacteria</taxon>
        <taxon>Pseudomonadati</taxon>
        <taxon>Bacteroidota</taxon>
        <taxon>Cytophagia</taxon>
        <taxon>Cytophagales</taxon>
        <taxon>Hymenobacteraceae</taxon>
        <taxon>Pontibacter</taxon>
    </lineage>
</organism>
<proteinExistence type="predicted"/>
<dbReference type="Proteomes" id="UP000185924">
    <property type="component" value="Unassembled WGS sequence"/>
</dbReference>
<evidence type="ECO:0000313" key="2">
    <source>
        <dbReference type="EMBL" id="SIR20324.1"/>
    </source>
</evidence>
<dbReference type="OrthoDB" id="850943at2"/>
<feature type="transmembrane region" description="Helical" evidence="1">
    <location>
        <begin position="12"/>
        <end position="36"/>
    </location>
</feature>
<dbReference type="RefSeq" id="WP_007652921.1">
    <property type="nucleotide sequence ID" value="NZ_FTNM01000004.1"/>
</dbReference>
<sequence>MLNQTIVRVGVRYGVLCGLASFVIILALHLMGYNALGDAGRWSYLPLPIFIFMGLRYFKQFHDAEVGFWRGVRVSLSVTFYTALSAAMLLYLMLYLAGPEIIQQHVVELRALLDQSREAQIKLLGEANFEQAYKELDNLSPSMLATHDFLGRMLVGAMFSVVAAVFFRK</sequence>
<keyword evidence="3" id="KW-1185">Reference proteome</keyword>
<dbReference type="AlphaFoldDB" id="A0A1N6Z0G2"/>
<evidence type="ECO:0008006" key="4">
    <source>
        <dbReference type="Google" id="ProtNLM"/>
    </source>
</evidence>
<dbReference type="EMBL" id="FTNM01000004">
    <property type="protein sequence ID" value="SIR20324.1"/>
    <property type="molecule type" value="Genomic_DNA"/>
</dbReference>
<evidence type="ECO:0000313" key="3">
    <source>
        <dbReference type="Proteomes" id="UP000185924"/>
    </source>
</evidence>
<feature type="transmembrane region" description="Helical" evidence="1">
    <location>
        <begin position="78"/>
        <end position="97"/>
    </location>
</feature>
<feature type="transmembrane region" description="Helical" evidence="1">
    <location>
        <begin position="42"/>
        <end position="58"/>
    </location>
</feature>
<name>A0A1N6Z0G2_9BACT</name>
<dbReference type="STRING" id="1077936.SAMN05421545_2670"/>